<dbReference type="Gene3D" id="3.40.50.2000">
    <property type="entry name" value="Glycogen Phosphorylase B"/>
    <property type="match status" value="1"/>
</dbReference>
<dbReference type="EMBL" id="LT629710">
    <property type="protein sequence ID" value="SDP38899.1"/>
    <property type="molecule type" value="Genomic_DNA"/>
</dbReference>
<name>A0A1H0SBL4_9ACTN</name>
<reference evidence="1 2" key="1">
    <citation type="submission" date="2016-10" db="EMBL/GenBank/DDBJ databases">
        <authorList>
            <person name="de Groot N.N."/>
        </authorList>
    </citation>
    <scope>NUCLEOTIDE SEQUENCE [LARGE SCALE GENOMIC DNA]</scope>
    <source>
        <strain evidence="2">P4-7,KCTC 19426,CECT 7604</strain>
    </source>
</reference>
<dbReference type="STRING" id="1090615.SAMN04515671_4001"/>
<dbReference type="Proteomes" id="UP000198741">
    <property type="component" value="Chromosome I"/>
</dbReference>
<dbReference type="RefSeq" id="WP_197676287.1">
    <property type="nucleotide sequence ID" value="NZ_LT629710.1"/>
</dbReference>
<keyword evidence="2" id="KW-1185">Reference proteome</keyword>
<accession>A0A1H0SBL4</accession>
<dbReference type="SUPFAM" id="SSF53756">
    <property type="entry name" value="UDP-Glycosyltransferase/glycogen phosphorylase"/>
    <property type="match status" value="1"/>
</dbReference>
<evidence type="ECO:0000313" key="1">
    <source>
        <dbReference type="EMBL" id="SDP38899.1"/>
    </source>
</evidence>
<organism evidence="1 2">
    <name type="scientific">Nakamurella panacisegetis</name>
    <dbReference type="NCBI Taxonomy" id="1090615"/>
    <lineage>
        <taxon>Bacteria</taxon>
        <taxon>Bacillati</taxon>
        <taxon>Actinomycetota</taxon>
        <taxon>Actinomycetes</taxon>
        <taxon>Nakamurellales</taxon>
        <taxon>Nakamurellaceae</taxon>
        <taxon>Nakamurella</taxon>
    </lineage>
</organism>
<dbReference type="AlphaFoldDB" id="A0A1H0SBL4"/>
<evidence type="ECO:0000313" key="2">
    <source>
        <dbReference type="Proteomes" id="UP000198741"/>
    </source>
</evidence>
<proteinExistence type="predicted"/>
<protein>
    <submittedName>
        <fullName evidence="1">Uncharacterized protein</fullName>
    </submittedName>
</protein>
<gene>
    <name evidence="1" type="ORF">SAMN04515671_4001</name>
</gene>
<sequence length="356" mass="39560">MVVLIAPVRVASVPAAHPYVRHLSDPDRPSAVIRLPDPAPAVAQPIPGQWWPPRLLDPGWVQAHHEEFDLLHLHFGFDASTPGELSDFAAVLRRCRRPLVFTVHDLLNPHFVDPERHRDQLDVLVPAAAELITLTPGAASVISRRWGRTAAVIPHPHVVPLDRIGDREPSGRPFVVGIHAKSLRANIDPVPLLHELTAALPTMPGVVLRLDVHPDVLEPGHPDRRAIELQRWIAQVRSQPGIRIEIHPRMDDGDLWTYLESLDLCILPYRFGTHSGWLEACVDLGTAVLAPSAGCYHDQHGHPTFRDRAELVERVRELAADPSPARPSRPDRPAQRRAIAVAHERVYRRALAAVAS</sequence>